<gene>
    <name evidence="1" type="ORF">FHS57_001642</name>
</gene>
<dbReference type="EMBL" id="JACIBY010000003">
    <property type="protein sequence ID" value="MBB3837645.1"/>
    <property type="molecule type" value="Genomic_DNA"/>
</dbReference>
<proteinExistence type="predicted"/>
<sequence>MLHDFFFFESKRIEYELCVYDVVYYDLYEH</sequence>
<organism evidence="1 2">
    <name type="scientific">Runella defluvii</name>
    <dbReference type="NCBI Taxonomy" id="370973"/>
    <lineage>
        <taxon>Bacteria</taxon>
        <taxon>Pseudomonadati</taxon>
        <taxon>Bacteroidota</taxon>
        <taxon>Cytophagia</taxon>
        <taxon>Cytophagales</taxon>
        <taxon>Spirosomataceae</taxon>
        <taxon>Runella</taxon>
    </lineage>
</organism>
<evidence type="ECO:0000313" key="2">
    <source>
        <dbReference type="Proteomes" id="UP000541352"/>
    </source>
</evidence>
<accession>A0A7W6EPI6</accession>
<dbReference type="Proteomes" id="UP000541352">
    <property type="component" value="Unassembled WGS sequence"/>
</dbReference>
<evidence type="ECO:0000313" key="1">
    <source>
        <dbReference type="EMBL" id="MBB3837645.1"/>
    </source>
</evidence>
<comment type="caution">
    <text evidence="1">The sequence shown here is derived from an EMBL/GenBank/DDBJ whole genome shotgun (WGS) entry which is preliminary data.</text>
</comment>
<reference evidence="1 2" key="1">
    <citation type="submission" date="2020-08" db="EMBL/GenBank/DDBJ databases">
        <title>Genomic Encyclopedia of Type Strains, Phase IV (KMG-IV): sequencing the most valuable type-strain genomes for metagenomic binning, comparative biology and taxonomic classification.</title>
        <authorList>
            <person name="Goeker M."/>
        </authorList>
    </citation>
    <scope>NUCLEOTIDE SEQUENCE [LARGE SCALE GENOMIC DNA]</scope>
    <source>
        <strain evidence="1 2">DSM 17976</strain>
    </source>
</reference>
<name>A0A7W6EPI6_9BACT</name>
<dbReference type="AlphaFoldDB" id="A0A7W6EPI6"/>
<protein>
    <submittedName>
        <fullName evidence="1">Uncharacterized protein</fullName>
    </submittedName>
</protein>
<keyword evidence="2" id="KW-1185">Reference proteome</keyword>